<dbReference type="EC" id="2.3.-.-" evidence="4"/>
<evidence type="ECO:0000313" key="5">
    <source>
        <dbReference type="Proteomes" id="UP001597273"/>
    </source>
</evidence>
<dbReference type="SUPFAM" id="SSF55729">
    <property type="entry name" value="Acyl-CoA N-acyltransferases (Nat)"/>
    <property type="match status" value="1"/>
</dbReference>
<dbReference type="InterPro" id="IPR016181">
    <property type="entry name" value="Acyl_CoA_acyltransferase"/>
</dbReference>
<keyword evidence="1 4" id="KW-0808">Transferase</keyword>
<keyword evidence="2 4" id="KW-0012">Acyltransferase</keyword>
<dbReference type="PANTHER" id="PTHR43800">
    <property type="entry name" value="PEPTIDYL-LYSINE N-ACETYLTRANSFERASE YJAB"/>
    <property type="match status" value="1"/>
</dbReference>
<dbReference type="GO" id="GO:0016746">
    <property type="term" value="F:acyltransferase activity"/>
    <property type="evidence" value="ECO:0007669"/>
    <property type="project" value="UniProtKB-KW"/>
</dbReference>
<evidence type="ECO:0000313" key="4">
    <source>
        <dbReference type="EMBL" id="MFD1862983.1"/>
    </source>
</evidence>
<dbReference type="Gene3D" id="3.40.630.30">
    <property type="match status" value="1"/>
</dbReference>
<evidence type="ECO:0000256" key="1">
    <source>
        <dbReference type="ARBA" id="ARBA00022679"/>
    </source>
</evidence>
<dbReference type="InterPro" id="IPR000182">
    <property type="entry name" value="GNAT_dom"/>
</dbReference>
<dbReference type="Proteomes" id="UP001597273">
    <property type="component" value="Unassembled WGS sequence"/>
</dbReference>
<feature type="domain" description="N-acetyltransferase" evidence="3">
    <location>
        <begin position="4"/>
        <end position="149"/>
    </location>
</feature>
<dbReference type="Pfam" id="PF13508">
    <property type="entry name" value="Acetyltransf_7"/>
    <property type="match status" value="1"/>
</dbReference>
<evidence type="ECO:0000259" key="3">
    <source>
        <dbReference type="PROSITE" id="PS51186"/>
    </source>
</evidence>
<reference evidence="5" key="1">
    <citation type="journal article" date="2019" name="Int. J. Syst. Evol. Microbiol.">
        <title>The Global Catalogue of Microorganisms (GCM) 10K type strain sequencing project: providing services to taxonomists for standard genome sequencing and annotation.</title>
        <authorList>
            <consortium name="The Broad Institute Genomics Platform"/>
            <consortium name="The Broad Institute Genome Sequencing Center for Infectious Disease"/>
            <person name="Wu L."/>
            <person name="Ma J."/>
        </authorList>
    </citation>
    <scope>NUCLEOTIDE SEQUENCE [LARGE SCALE GENOMIC DNA]</scope>
    <source>
        <strain evidence="5">CGMCC 1.15475</strain>
    </source>
</reference>
<dbReference type="PROSITE" id="PS51186">
    <property type="entry name" value="GNAT"/>
    <property type="match status" value="1"/>
</dbReference>
<dbReference type="PANTHER" id="PTHR43800:SF1">
    <property type="entry name" value="PEPTIDYL-LYSINE N-ACETYLTRANSFERASE YJAB"/>
    <property type="match status" value="1"/>
</dbReference>
<protein>
    <submittedName>
        <fullName evidence="4">GNAT family N-acetyltransferase</fullName>
        <ecNumber evidence="4">2.3.-.-</ecNumber>
    </submittedName>
</protein>
<proteinExistence type="predicted"/>
<sequence length="151" mass="17412">MGETVIRPYESAYAEKVVRLWRASKEEAIGQKEIHSVESHVHFLDEMLPKAYQIHLAFEDQEVVGLVVFNAEELNQLYVAPEHQGKGIGQQLLDFSKAHSGGSLFLYTFEVNRNAQRFYEKNGFVEIGRGYENEENLPDIKYEWRESGTSE</sequence>
<name>A0ABW4QI62_9BACL</name>
<comment type="caution">
    <text evidence="4">The sequence shown here is derived from an EMBL/GenBank/DDBJ whole genome shotgun (WGS) entry which is preliminary data.</text>
</comment>
<gene>
    <name evidence="4" type="ORF">ACFSDB_08565</name>
</gene>
<evidence type="ECO:0000256" key="2">
    <source>
        <dbReference type="ARBA" id="ARBA00023315"/>
    </source>
</evidence>
<dbReference type="CDD" id="cd04301">
    <property type="entry name" value="NAT_SF"/>
    <property type="match status" value="1"/>
</dbReference>
<organism evidence="4 5">
    <name type="scientific">Planococcus chinensis</name>
    <dbReference type="NCBI Taxonomy" id="272917"/>
    <lineage>
        <taxon>Bacteria</taxon>
        <taxon>Bacillati</taxon>
        <taxon>Bacillota</taxon>
        <taxon>Bacilli</taxon>
        <taxon>Bacillales</taxon>
        <taxon>Caryophanaceae</taxon>
        <taxon>Planococcus</taxon>
    </lineage>
</organism>
<dbReference type="RefSeq" id="WP_204891888.1">
    <property type="nucleotide sequence ID" value="NZ_JBHUFW010000005.1"/>
</dbReference>
<accession>A0ABW4QI62</accession>
<keyword evidence="5" id="KW-1185">Reference proteome</keyword>
<dbReference type="EMBL" id="JBHUFW010000005">
    <property type="protein sequence ID" value="MFD1862983.1"/>
    <property type="molecule type" value="Genomic_DNA"/>
</dbReference>